<evidence type="ECO:0000313" key="2">
    <source>
        <dbReference type="EMBL" id="KTB30178.1"/>
    </source>
</evidence>
<accession>A0A0W0F1V1</accession>
<dbReference type="Proteomes" id="UP000054988">
    <property type="component" value="Unassembled WGS sequence"/>
</dbReference>
<evidence type="ECO:0008006" key="4">
    <source>
        <dbReference type="Google" id="ProtNLM"/>
    </source>
</evidence>
<name>A0A0W0F1V1_MONRR</name>
<dbReference type="Gene3D" id="3.40.50.720">
    <property type="entry name" value="NAD(P)-binding Rossmann-like Domain"/>
    <property type="match status" value="1"/>
</dbReference>
<proteinExistence type="predicted"/>
<dbReference type="InterPro" id="IPR052228">
    <property type="entry name" value="Sec_Metab_Biosynth_Oxidored"/>
</dbReference>
<sequence length="307" mass="33232">MPSLAVVRAANAAALSTSYLPVGVFVGGTSGIGQGMAEAFARHTGGNAHIVIVGRNRAAAESIIAKLPKPTSPEAKHEFVQCDVSLMKNVAVTTKDLLSRIPKINFLVMSPGFFSSKGRDETEEGIDRKMAVHYYSRWKFTSDLVSRLVKATEQGEEARVVSVLAAGHGGPVNLNDFGLKKTFSLGTCAAETTTYNDLMIESFSDRYPSLSFIHAYPGVVRTALAANSHTLLMRIGSQIAYTLGYPFTISQDDCGEYMLHGMLTTAKKPGAYLIDKDGSDMGKPRYNSEEAEQKLWEHTVAETQVKA</sequence>
<dbReference type="Pfam" id="PF13561">
    <property type="entry name" value="adh_short_C2"/>
    <property type="match status" value="1"/>
</dbReference>
<evidence type="ECO:0000313" key="3">
    <source>
        <dbReference type="Proteomes" id="UP000054988"/>
    </source>
</evidence>
<dbReference type="InterPro" id="IPR036291">
    <property type="entry name" value="NAD(P)-bd_dom_sf"/>
</dbReference>
<reference evidence="2 3" key="1">
    <citation type="submission" date="2015-12" db="EMBL/GenBank/DDBJ databases">
        <title>Draft genome sequence of Moniliophthora roreri, the causal agent of frosty pod rot of cacao.</title>
        <authorList>
            <person name="Aime M.C."/>
            <person name="Diaz-Valderrama J.R."/>
            <person name="Kijpornyongpan T."/>
            <person name="Phillips-Mora W."/>
        </authorList>
    </citation>
    <scope>NUCLEOTIDE SEQUENCE [LARGE SCALE GENOMIC DNA]</scope>
    <source>
        <strain evidence="2 3">MCA 2952</strain>
    </source>
</reference>
<dbReference type="PANTHER" id="PTHR47534">
    <property type="entry name" value="YALI0E05731P"/>
    <property type="match status" value="1"/>
</dbReference>
<dbReference type="SUPFAM" id="SSF51735">
    <property type="entry name" value="NAD(P)-binding Rossmann-fold domains"/>
    <property type="match status" value="1"/>
</dbReference>
<protein>
    <recommendedName>
        <fullName evidence="4">NAD(P)-binding protein</fullName>
    </recommendedName>
</protein>
<dbReference type="eggNOG" id="KOG1208">
    <property type="taxonomic scope" value="Eukaryota"/>
</dbReference>
<dbReference type="EMBL" id="LATX01002393">
    <property type="protein sequence ID" value="KTB30178.1"/>
    <property type="molecule type" value="Genomic_DNA"/>
</dbReference>
<dbReference type="PANTHER" id="PTHR47534:SF3">
    <property type="entry name" value="ALCOHOL DEHYDROGENASE-LIKE C-TERMINAL DOMAIN-CONTAINING PROTEIN"/>
    <property type="match status" value="1"/>
</dbReference>
<dbReference type="InterPro" id="IPR002347">
    <property type="entry name" value="SDR_fam"/>
</dbReference>
<dbReference type="GO" id="GO:0016491">
    <property type="term" value="F:oxidoreductase activity"/>
    <property type="evidence" value="ECO:0007669"/>
    <property type="project" value="UniProtKB-KW"/>
</dbReference>
<gene>
    <name evidence="2" type="ORF">WG66_17192</name>
</gene>
<dbReference type="AlphaFoldDB" id="A0A0W0F1V1"/>
<evidence type="ECO:0000256" key="1">
    <source>
        <dbReference type="ARBA" id="ARBA00023002"/>
    </source>
</evidence>
<keyword evidence="1" id="KW-0560">Oxidoreductase</keyword>
<comment type="caution">
    <text evidence="2">The sequence shown here is derived from an EMBL/GenBank/DDBJ whole genome shotgun (WGS) entry which is preliminary data.</text>
</comment>
<organism evidence="2 3">
    <name type="scientific">Moniliophthora roreri</name>
    <name type="common">Frosty pod rot fungus</name>
    <name type="synonym">Monilia roreri</name>
    <dbReference type="NCBI Taxonomy" id="221103"/>
    <lineage>
        <taxon>Eukaryota</taxon>
        <taxon>Fungi</taxon>
        <taxon>Dikarya</taxon>
        <taxon>Basidiomycota</taxon>
        <taxon>Agaricomycotina</taxon>
        <taxon>Agaricomycetes</taxon>
        <taxon>Agaricomycetidae</taxon>
        <taxon>Agaricales</taxon>
        <taxon>Marasmiineae</taxon>
        <taxon>Marasmiaceae</taxon>
        <taxon>Moniliophthora</taxon>
    </lineage>
</organism>